<evidence type="ECO:0000313" key="2">
    <source>
        <dbReference type="Proteomes" id="UP000004030"/>
    </source>
</evidence>
<accession>G6EF69</accession>
<comment type="caution">
    <text evidence="1">The sequence shown here is derived from an EMBL/GenBank/DDBJ whole genome shotgun (WGS) entry which is preliminary data.</text>
</comment>
<gene>
    <name evidence="1" type="ORF">NSU_2990</name>
</gene>
<dbReference type="AlphaFoldDB" id="G6EF69"/>
<reference evidence="1 2" key="1">
    <citation type="journal article" date="2012" name="J. Bacteriol.">
        <title>Genome sequence of benzo(a)pyrene-degrading bacterium Novosphingobium pentaromativorans US6-1.</title>
        <authorList>
            <person name="Luo Y.R."/>
            <person name="Kang S.G."/>
            <person name="Kim S.J."/>
            <person name="Kim M.R."/>
            <person name="Li N."/>
            <person name="Lee J.H."/>
            <person name="Kwon K.K."/>
        </authorList>
    </citation>
    <scope>NUCLEOTIDE SEQUENCE [LARGE SCALE GENOMIC DNA]</scope>
    <source>
        <strain evidence="1 2">US6-1</strain>
    </source>
</reference>
<organism evidence="1 2">
    <name type="scientific">Novosphingobium pentaromativorans US6-1</name>
    <dbReference type="NCBI Taxonomy" id="1088721"/>
    <lineage>
        <taxon>Bacteria</taxon>
        <taxon>Pseudomonadati</taxon>
        <taxon>Pseudomonadota</taxon>
        <taxon>Alphaproteobacteria</taxon>
        <taxon>Sphingomonadales</taxon>
        <taxon>Sphingomonadaceae</taxon>
        <taxon>Novosphingobium</taxon>
    </lineage>
</organism>
<name>G6EF69_9SPHN</name>
<dbReference type="EMBL" id="AGFM01000047">
    <property type="protein sequence ID" value="EHJ60027.1"/>
    <property type="molecule type" value="Genomic_DNA"/>
</dbReference>
<dbReference type="PATRIC" id="fig|1088721.3.peg.2955"/>
<dbReference type="RefSeq" id="WP_007013898.1">
    <property type="nucleotide sequence ID" value="NZ_AGFM01000047.1"/>
</dbReference>
<protein>
    <submittedName>
        <fullName evidence="1">Uncharacterized protein</fullName>
    </submittedName>
</protein>
<sequence>MAYLRHRKVIVTHHNAHNTLAASRRIIETTVSNIEAFGRAEPRNFLTDGS</sequence>
<keyword evidence="2" id="KW-1185">Reference proteome</keyword>
<dbReference type="Proteomes" id="UP000004030">
    <property type="component" value="Unassembled WGS sequence"/>
</dbReference>
<proteinExistence type="predicted"/>
<dbReference type="Gene3D" id="3.40.50.720">
    <property type="entry name" value="NAD(P)-binding Rossmann-like Domain"/>
    <property type="match status" value="2"/>
</dbReference>
<evidence type="ECO:0000313" key="1">
    <source>
        <dbReference type="EMBL" id="EHJ60027.1"/>
    </source>
</evidence>